<reference evidence="5 6" key="1">
    <citation type="submission" date="2023-07" db="EMBL/GenBank/DDBJ databases">
        <title>Sorghum-associated microbial communities from plants grown in Nebraska, USA.</title>
        <authorList>
            <person name="Schachtman D."/>
        </authorList>
    </citation>
    <scope>NUCLEOTIDE SEQUENCE [LARGE SCALE GENOMIC DNA]</scope>
    <source>
        <strain evidence="5 6">BE211</strain>
    </source>
</reference>
<dbReference type="Gene3D" id="1.10.10.10">
    <property type="entry name" value="Winged helix-like DNA-binding domain superfamily/Winged helix DNA-binding domain"/>
    <property type="match status" value="1"/>
</dbReference>
<dbReference type="EMBL" id="JAVDWA010000002">
    <property type="protein sequence ID" value="MDR7072444.1"/>
    <property type="molecule type" value="Genomic_DNA"/>
</dbReference>
<feature type="domain" description="HTH arsR-type" evidence="4">
    <location>
        <begin position="260"/>
        <end position="348"/>
    </location>
</feature>
<dbReference type="InterPro" id="IPR001845">
    <property type="entry name" value="HTH_ArsR_DNA-bd_dom"/>
</dbReference>
<evidence type="ECO:0000256" key="1">
    <source>
        <dbReference type="ARBA" id="ARBA00023015"/>
    </source>
</evidence>
<keyword evidence="3" id="KW-0804">Transcription</keyword>
<dbReference type="InterPro" id="IPR051081">
    <property type="entry name" value="HTH_MetalResp_TranReg"/>
</dbReference>
<dbReference type="PANTHER" id="PTHR33154">
    <property type="entry name" value="TRANSCRIPTIONAL REGULATOR, ARSR FAMILY"/>
    <property type="match status" value="1"/>
</dbReference>
<gene>
    <name evidence="5" type="ORF">J2X07_001421</name>
</gene>
<dbReference type="Pfam" id="PF01022">
    <property type="entry name" value="HTH_5"/>
    <property type="match status" value="1"/>
</dbReference>
<dbReference type="PROSITE" id="PS50987">
    <property type="entry name" value="HTH_ARSR_2"/>
    <property type="match status" value="1"/>
</dbReference>
<evidence type="ECO:0000256" key="2">
    <source>
        <dbReference type="ARBA" id="ARBA00023125"/>
    </source>
</evidence>
<accession>A0ABU1TZ09</accession>
<evidence type="ECO:0000313" key="5">
    <source>
        <dbReference type="EMBL" id="MDR7072444.1"/>
    </source>
</evidence>
<keyword evidence="6" id="KW-1185">Reference proteome</keyword>
<dbReference type="SMART" id="SM00418">
    <property type="entry name" value="HTH_ARSR"/>
    <property type="match status" value="1"/>
</dbReference>
<sequence length="348" mass="41029">MNVLNIASRKRESYNIKLDYSLLWESALGIAAITNSRLFDTLEKRSEFVKYKKIMSKELLTELDFVEENNTWKCLLQLLHSNKAASYNLKEFIAYVYDLTEEEMRFICYPYTGINSQKIRKRASQGNEESIQVLKELTSDNLFFPSYIEFISNVDVRELKNHLIKLITKWNEVLINPYSEKLENILKNDIENKELQKNKMSAEEFVNWTTGGIHYTPEPNVQNVLLIPQLTYRPWNIESYIEGTKVFYYPVSNESISPDDKYLPNYFLIQKHKALGDEVRLKMIKLLYERDFTLQEITEKLELGKSTAHHHLKILRAATLVEIKSSKYRLRDKSINSLPKELEIYLNQ</sequence>
<dbReference type="PANTHER" id="PTHR33154:SF18">
    <property type="entry name" value="ARSENICAL RESISTANCE OPERON REPRESSOR"/>
    <property type="match status" value="1"/>
</dbReference>
<dbReference type="InterPro" id="IPR036388">
    <property type="entry name" value="WH-like_DNA-bd_sf"/>
</dbReference>
<dbReference type="SUPFAM" id="SSF46785">
    <property type="entry name" value="Winged helix' DNA-binding domain"/>
    <property type="match status" value="1"/>
</dbReference>
<proteinExistence type="predicted"/>
<keyword evidence="2" id="KW-0238">DNA-binding</keyword>
<dbReference type="Proteomes" id="UP001258181">
    <property type="component" value="Unassembled WGS sequence"/>
</dbReference>
<keyword evidence="1" id="KW-0805">Transcription regulation</keyword>
<dbReference type="InterPro" id="IPR011991">
    <property type="entry name" value="ArsR-like_HTH"/>
</dbReference>
<comment type="caution">
    <text evidence="5">The sequence shown here is derived from an EMBL/GenBank/DDBJ whole genome shotgun (WGS) entry which is preliminary data.</text>
</comment>
<protein>
    <submittedName>
        <fullName evidence="5">Transcriptional regulator</fullName>
    </submittedName>
</protein>
<dbReference type="RefSeq" id="WP_310257742.1">
    <property type="nucleotide sequence ID" value="NZ_JAVDWA010000002.1"/>
</dbReference>
<dbReference type="CDD" id="cd00090">
    <property type="entry name" value="HTH_ARSR"/>
    <property type="match status" value="1"/>
</dbReference>
<organism evidence="5 6">
    <name type="scientific">Fictibacillus barbaricus</name>
    <dbReference type="NCBI Taxonomy" id="182136"/>
    <lineage>
        <taxon>Bacteria</taxon>
        <taxon>Bacillati</taxon>
        <taxon>Bacillota</taxon>
        <taxon>Bacilli</taxon>
        <taxon>Bacillales</taxon>
        <taxon>Fictibacillaceae</taxon>
        <taxon>Fictibacillus</taxon>
    </lineage>
</organism>
<name>A0ABU1TZ09_9BACL</name>
<evidence type="ECO:0000313" key="6">
    <source>
        <dbReference type="Proteomes" id="UP001258181"/>
    </source>
</evidence>
<dbReference type="InterPro" id="IPR036390">
    <property type="entry name" value="WH_DNA-bd_sf"/>
</dbReference>
<evidence type="ECO:0000256" key="3">
    <source>
        <dbReference type="ARBA" id="ARBA00023163"/>
    </source>
</evidence>
<evidence type="ECO:0000259" key="4">
    <source>
        <dbReference type="PROSITE" id="PS50987"/>
    </source>
</evidence>